<evidence type="ECO:0000256" key="5">
    <source>
        <dbReference type="ARBA" id="ARBA00022857"/>
    </source>
</evidence>
<dbReference type="InterPro" id="IPR057326">
    <property type="entry name" value="KR_dom"/>
</dbReference>
<dbReference type="PANTHER" id="PTHR45681:SF6">
    <property type="entry name" value="POLYKETIDE SYNTHASE 37"/>
    <property type="match status" value="1"/>
</dbReference>
<dbReference type="InterPro" id="IPR012328">
    <property type="entry name" value="Chalcone/stilbene_synt_C"/>
</dbReference>
<dbReference type="Pfam" id="PF02801">
    <property type="entry name" value="Ketoacyl-synt_C"/>
    <property type="match status" value="1"/>
</dbReference>
<dbReference type="OMA" id="KDVQHYT"/>
<feature type="active site" description="Proton donor; for dehydratase activity" evidence="7">
    <location>
        <position position="1136"/>
    </location>
</feature>
<dbReference type="Pfam" id="PF08659">
    <property type="entry name" value="KR"/>
    <property type="match status" value="1"/>
</dbReference>
<dbReference type="GO" id="GO:0044671">
    <property type="term" value="P:sorocarp spore cell differentiation"/>
    <property type="evidence" value="ECO:0007669"/>
    <property type="project" value="EnsemblProtists"/>
</dbReference>
<dbReference type="PROSITE" id="PS52019">
    <property type="entry name" value="PKS_MFAS_DH"/>
    <property type="match status" value="1"/>
</dbReference>
<keyword evidence="12" id="KW-1185">Reference proteome</keyword>
<dbReference type="GeneID" id="14868979"/>
<dbReference type="Pfam" id="PF00109">
    <property type="entry name" value="ketoacyl-synt"/>
    <property type="match status" value="1"/>
</dbReference>
<dbReference type="InterPro" id="IPR016039">
    <property type="entry name" value="Thiolase-like"/>
</dbReference>
<dbReference type="InterPro" id="IPR013217">
    <property type="entry name" value="Methyltransf_12"/>
</dbReference>
<dbReference type="GO" id="GO:0019505">
    <property type="term" value="P:resorcinol metabolic process"/>
    <property type="evidence" value="ECO:0007669"/>
    <property type="project" value="EnsemblProtists"/>
</dbReference>
<dbReference type="InterPro" id="IPR013154">
    <property type="entry name" value="ADH-like_N"/>
</dbReference>
<dbReference type="GO" id="GO:0004315">
    <property type="term" value="F:3-oxoacyl-[acyl-carrier-protein] synthase activity"/>
    <property type="evidence" value="ECO:0007669"/>
    <property type="project" value="InterPro"/>
</dbReference>
<evidence type="ECO:0000256" key="6">
    <source>
        <dbReference type="ARBA" id="ARBA00023268"/>
    </source>
</evidence>
<evidence type="ECO:0000256" key="1">
    <source>
        <dbReference type="ARBA" id="ARBA00001957"/>
    </source>
</evidence>
<feature type="active site" description="Proton acceptor; for dehydratase activity" evidence="7">
    <location>
        <position position="939"/>
    </location>
</feature>
<feature type="domain" description="Ketosynthase family 3 (KS3)" evidence="9">
    <location>
        <begin position="6"/>
        <end position="428"/>
    </location>
</feature>
<dbReference type="Pfam" id="PF21089">
    <property type="entry name" value="PKS_DH_N"/>
    <property type="match status" value="1"/>
</dbReference>
<dbReference type="Gene3D" id="3.40.366.10">
    <property type="entry name" value="Malonyl-Coenzyme A Acyl Carrier Protein, domain 2"/>
    <property type="match status" value="1"/>
</dbReference>
<dbReference type="GO" id="GO:0006633">
    <property type="term" value="P:fatty acid biosynthetic process"/>
    <property type="evidence" value="ECO:0007669"/>
    <property type="project" value="InterPro"/>
</dbReference>
<dbReference type="InterPro" id="IPR036736">
    <property type="entry name" value="ACP-like_sf"/>
</dbReference>
<dbReference type="InterPro" id="IPR016036">
    <property type="entry name" value="Malonyl_transacylase_ACP-bd"/>
</dbReference>
<dbReference type="Pfam" id="PF13602">
    <property type="entry name" value="ADH_zinc_N_2"/>
    <property type="match status" value="1"/>
</dbReference>
<dbReference type="InterPro" id="IPR014043">
    <property type="entry name" value="Acyl_transferase_dom"/>
</dbReference>
<dbReference type="InterPro" id="IPR001227">
    <property type="entry name" value="Ac_transferase_dom_sf"/>
</dbReference>
<dbReference type="CDD" id="cd00831">
    <property type="entry name" value="CHS_like"/>
    <property type="match status" value="1"/>
</dbReference>
<dbReference type="SMART" id="SM00822">
    <property type="entry name" value="PKS_KR"/>
    <property type="match status" value="1"/>
</dbReference>
<dbReference type="PROSITE" id="PS00606">
    <property type="entry name" value="KS3_1"/>
    <property type="match status" value="1"/>
</dbReference>
<dbReference type="SUPFAM" id="SSF50129">
    <property type="entry name" value="GroES-like"/>
    <property type="match status" value="1"/>
</dbReference>
<feature type="region of interest" description="N-terminal hotdog fold" evidence="7">
    <location>
        <begin position="907"/>
        <end position="1041"/>
    </location>
</feature>
<dbReference type="SUPFAM" id="SSF51735">
    <property type="entry name" value="NAD(P)-binding Rossmann-fold domains"/>
    <property type="match status" value="2"/>
</dbReference>
<dbReference type="Gene3D" id="3.40.50.150">
    <property type="entry name" value="Vaccinia Virus protein VP39"/>
    <property type="match status" value="1"/>
</dbReference>
<dbReference type="CDD" id="cd02440">
    <property type="entry name" value="AdoMet_MTases"/>
    <property type="match status" value="1"/>
</dbReference>
<accession>F4Q2Z0</accession>
<evidence type="ECO:0000313" key="11">
    <source>
        <dbReference type="EMBL" id="EGG17554.1"/>
    </source>
</evidence>
<protein>
    <submittedName>
        <fullName evidence="11">Polyketide synthase</fullName>
    </submittedName>
</protein>
<dbReference type="Pfam" id="PF08242">
    <property type="entry name" value="Methyltransf_12"/>
    <property type="match status" value="1"/>
</dbReference>
<dbReference type="InterPro" id="IPR014031">
    <property type="entry name" value="Ketoacyl_synth_C"/>
</dbReference>
<reference evidence="12" key="1">
    <citation type="journal article" date="2011" name="Genome Res.">
        <title>Phylogeny-wide analysis of social amoeba genomes highlights ancient origins for complex intercellular communication.</title>
        <authorList>
            <person name="Heidel A.J."/>
            <person name="Lawal H.M."/>
            <person name="Felder M."/>
            <person name="Schilde C."/>
            <person name="Helps N.R."/>
            <person name="Tunggal B."/>
            <person name="Rivero F."/>
            <person name="John U."/>
            <person name="Schleicher M."/>
            <person name="Eichinger L."/>
            <person name="Platzer M."/>
            <person name="Noegel A.A."/>
            <person name="Schaap P."/>
            <person name="Gloeckner G."/>
        </authorList>
    </citation>
    <scope>NUCLEOTIDE SEQUENCE [LARGE SCALE GENOMIC DNA]</scope>
    <source>
        <strain evidence="12">SH3</strain>
    </source>
</reference>
<feature type="region of interest" description="C-terminal hotdog fold" evidence="7">
    <location>
        <begin position="1069"/>
        <end position="1225"/>
    </location>
</feature>
<dbReference type="GO" id="GO:0031149">
    <property type="term" value="P:sorocarp stalk cell differentiation"/>
    <property type="evidence" value="ECO:0007669"/>
    <property type="project" value="EnsemblProtists"/>
</dbReference>
<dbReference type="FunFam" id="3.40.366.10:FF:000002">
    <property type="entry name" value="Probable polyketide synthase 2"/>
    <property type="match status" value="1"/>
</dbReference>
<dbReference type="SMART" id="SM00827">
    <property type="entry name" value="PKS_AT"/>
    <property type="match status" value="1"/>
</dbReference>
<dbReference type="GO" id="GO:0010629">
    <property type="term" value="P:negative regulation of gene expression"/>
    <property type="evidence" value="ECO:0007669"/>
    <property type="project" value="EnsemblProtists"/>
</dbReference>
<dbReference type="SUPFAM" id="SSF53901">
    <property type="entry name" value="Thiolase-like"/>
    <property type="match status" value="3"/>
</dbReference>
<proteinExistence type="predicted"/>
<dbReference type="Pfam" id="PF00698">
    <property type="entry name" value="Acyl_transf_1"/>
    <property type="match status" value="1"/>
</dbReference>
<comment type="cofactor">
    <cofactor evidence="1">
        <name>pantetheine 4'-phosphate</name>
        <dbReference type="ChEBI" id="CHEBI:47942"/>
    </cofactor>
</comment>
<dbReference type="InterPro" id="IPR013968">
    <property type="entry name" value="PKS_KR"/>
</dbReference>
<dbReference type="SMART" id="SM00829">
    <property type="entry name" value="PKS_ER"/>
    <property type="match status" value="1"/>
</dbReference>
<dbReference type="Pfam" id="PF14765">
    <property type="entry name" value="PS-DH"/>
    <property type="match status" value="1"/>
</dbReference>
<dbReference type="InterPro" id="IPR049551">
    <property type="entry name" value="PKS_DH_C"/>
</dbReference>
<gene>
    <name evidence="11" type="primary">stlA</name>
    <name evidence="11" type="ORF">DFA_08550</name>
</gene>
<dbReference type="OrthoDB" id="329835at2759"/>
<dbReference type="InterPro" id="IPR016035">
    <property type="entry name" value="Acyl_Trfase/lysoPLipase"/>
</dbReference>
<dbReference type="EMBL" id="GL883021">
    <property type="protein sequence ID" value="EGG17554.1"/>
    <property type="molecule type" value="Genomic_DNA"/>
</dbReference>
<evidence type="ECO:0000259" key="10">
    <source>
        <dbReference type="PROSITE" id="PS52019"/>
    </source>
</evidence>
<dbReference type="InterPro" id="IPR020843">
    <property type="entry name" value="ER"/>
</dbReference>
<sequence>MTNNNNNKVAIVGLGFRLPGGSKTPTELWSQLLQGFDGVSVVTKDRWSSTYNDTDMINNKYGGFLNMNEWKCFDSLFFGISPKEAPLIDPQQRILLTLVWEALEDAGISPTILRGTDTGVFMGVSNHDYMKLQYKDVSEQSPYAMTGSNASIISNRISYCYDFRGPSLTVDTACSSSLASVSLGLQSIANGDCKVAICGGVNALLDPSTSVAFSSLGVLNPDGRCKTFDADANGYVRGEGAGIVILKSLEQAEKDKNRIYGVILGSNMNEDGSFDKSSLTTPSGESQSKNIASALEKSELAANDIYYVECHGTGTPVGDPIEVGALSNVFTSNHSQDFPLKVGSFKTNIGHLESAAGIASLIKSSLMLKNRMLVPSIHFNQPNPKIPFDQYHIQVVNEIEVFPEDQIVNIGINSFGFGGANCHLVVQEYINQEPDYSLAEKEKYYMVPTSSNSEWSLDKYEQEVKDNTNYHHMINFQEFALHQSTMKANLLHRKVVIAKDWKEYLEGTNPAISNVLSSSDNVPGEDIPVCFVFVGQGPQWNGMGRKLYEAEPVFKDTIDICDDLLKKYCGYSVWEKIGSIAEDDQITINTPIIAQPALFLIQMGLVALYGKFGIQPSMVIGHSFGEVTSAYFSGAISLESAIKIVYYRSMLQNKTIGSGKMLAISLGSQSFDEKYGNEFHDLEIACYNAPESIVVTGKEDRLKELASQLTKEGIFNAFLKSPCSFHSSYQKAIKKEVLESLADLPSTFRPMVPLFSTVYGDLQTTPVDAQYIYKNLREPVHFEKAISNLSKYTKSNQHKRLVYLEITPHPTLAYLINKCGNAGLRTNVMSALHRSKDELLTFYSSVAQLYCQGVNIDFGTQFDESILSTNLWKEVTNILPRYQWESDTQYWNESLYSHDLRLKGPTIDLIGWKKHLNGQESFETIIDVKKNCYAYLKDHKVRGKPIFPGAGYLDIILEAVEYLEKHSNDQLTAAHTSILIQSIEFLSPFFLVEGEQQHLQTTIDRISKNVYQFQFYQKDSINQKKWSKMCKAKIQLNPQSSSQILNDTILQSLTSVPKVDLLQLKADCDVCSIDRSELYHRIVRLGLGYGKHFQVIDKLWVGPNFESLCLLSFDGNEVIENHRNNYKRVLNAMVLDNCFHGVLGILEDSNQHFVVERVDKMQVYPQTLFNQTDEIDQLYLYTRILNPTDHSTQVHATCQLIGQDGQVIVEVGRFTLKSLEKYKVNTIKKPSDQVYTINWQSKESSLPIPTSIMADPMTELHDKSQVLVDTDFVNYCCLLLKETLETISGWDWTKKNAQTMEQYMKSVGIDTSFTRFLTRLFEIHSLVPSAADYQSMSPIDLKSKVLAKYPDANLELTLIERATSIIPRLLQGDSTACHSLFENNLLSSFYTSSTAVDYYLEQVGSTIQKAIGNIVTKSDQDCKKVIKILEVGGGTGSLTTKLLTKLASLFEGTTYEKSGVEVVYTFTDISASFINSDIQSKFQKVIEKSNGCIKMVYKTLNLELDYASQSFLPSDYDCIVMSYVLHAVADLEKGIRQLYDMLAPNGWLMFIEPSPKMTFSDIVFGCFHQWWQFSDQFRTEHCAIRPNEWSELLCNQIGGFRYPVSFINFEEKEIGQDHSFVVHAQKQSISEFRVSRDSVAYCSMIVPGSATLANGLTNNGVNSPTIEGRKSLISKYLRDSLVLCQEKVDVIETELLRNPSLQDEKTIEASLSKSSIAFFMTGVETLNGNYQLVTYQLTKLFQLAGAMAERGVHVPKIVVLTKCAQRTSKNYLNASLIGLTRTAMNEYADTALQIYSIDIEEEDTADLAFIIKLVSMEMADKEYIVKKDGAVLVPRLFQNRQLIEPVDAKKSQVAYETNVDKLYCKSKQSLDYQFCTLPEVLAPNDIEIKVQAVGVNFKDNLFYKGLLPAEIFRKGDIYNPPFGLECSGTITRIGSAVSQWKIGDQVLGFARHSLASHVTTSQHLVVQKPESISYSEAASLPVVYCTAYHSLFKVNHMDEDETALIHSATGGVGLACLNLLKMKGAADGSIYATVGSKDKKNYLVQQYGSMIKHIYSTRDKEYAAELRGKIDCLVNTLSGEYTQSNFESMSSFGRIADLSVTHIYANEPLDMGNFKGDIQYCGVDLERLIDEKPKQLQKMLETIVGWVAEGKLNKLPIQVYAAERSKEAIESLGERGHIGKIIIDCSDILHHEQKNEKVEVAKSNYLVDLKDTIIITGQTGISLQIIAWFIKHSKVSHIIVISKSSLKWKLEKLMKEPHKRLVNIVFASCDVSVMENLTQTVKNKLANAPPVRAVFHLAAVYDDVPISKVTAENISNVHNPKVLGAINLHRLSIINCWKLSHFILFSSITGVIGYYDQAAYNSANAVLDSLANFRRQAGLPALAINWGPLDASGKVAENEAIQSLFASRGLPVLSIGKFFGALEAALNQSNVLNTSGALNLYQLVITPMVTSLFFDSYEHMRPKMEHLIYAGSERNARSSSSSNGGIGGASQKESFTSESVLEKLTNKVSDLLSINKSKLNLDTKLKDYGLDSLLTVQFKGWIDKEFENKNLFSHIQLSSSSINDLVEKVVQAKGIPSTGVSAKAAAVTKKPVLAKTTTPASLPNPNMVVGSTTPVAEEPVKVKSSPMVQKPMQQPKQHHLIGSPKISANVSRNHSLPSSVASPLPPLSAASAAAAAAASTNSSSSPMKHPAAIVNRRLSSIMSPSLMQTAPTSNNNPYILGIGTAVPNEPLKQSELSAVMSKDFSSDPLVVDKVSKIFEQSQINTRYLYRNPLREETALRHRKNENINDVNRQFQKCAPDLSQRACEKAIKEWGGSIQDITHIVSVSSTGVVVPDINFVLIQRLGLNKDIERLSVNFMGCLAGLSSMRAAVPLASKHPKNRVLVVCTEICSTHFSTKEGVDQIVASTIFADGSAAYILGCNPTIYEHPLFEVIGSMTRSVPDTAHTMTWDISTDGWDLGLDQSIPHHIGGGIESFVNDLLAKNKSQTQDLTPKECEFLIHTGGKAILMSIEQSLGITSKQNQHSWDIYRNYGNMSSASVIFVLEHARHSKSLPQYSISLAFGPGLAFEGCVLKNMV</sequence>
<evidence type="ECO:0000256" key="3">
    <source>
        <dbReference type="ARBA" id="ARBA00022553"/>
    </source>
</evidence>
<feature type="domain" description="PKS/mFAS DH" evidence="10">
    <location>
        <begin position="907"/>
        <end position="1225"/>
    </location>
</feature>
<keyword evidence="3" id="KW-0597">Phosphoprotein</keyword>
<dbReference type="InterPro" id="IPR020841">
    <property type="entry name" value="PKS_Beta-ketoAc_synthase_dom"/>
</dbReference>
<keyword evidence="4" id="KW-0808">Transferase</keyword>
<evidence type="ECO:0000256" key="2">
    <source>
        <dbReference type="ARBA" id="ARBA00022450"/>
    </source>
</evidence>
<dbReference type="InterPro" id="IPR006162">
    <property type="entry name" value="Ppantetheine_attach_site"/>
</dbReference>
<name>F4Q2Z0_CACFS</name>
<evidence type="ECO:0000256" key="7">
    <source>
        <dbReference type="PROSITE-ProRule" id="PRU01363"/>
    </source>
</evidence>
<keyword evidence="5" id="KW-0521">NADP</keyword>
<dbReference type="SUPFAM" id="SSF47336">
    <property type="entry name" value="ACP-like"/>
    <property type="match status" value="1"/>
</dbReference>
<dbReference type="GO" id="GO:0016491">
    <property type="term" value="F:oxidoreductase activity"/>
    <property type="evidence" value="ECO:0007669"/>
    <property type="project" value="InterPro"/>
</dbReference>
<dbReference type="GO" id="GO:0031152">
    <property type="term" value="P:aggregation involved in sorocarp development"/>
    <property type="evidence" value="ECO:0007669"/>
    <property type="project" value="EnsemblProtists"/>
</dbReference>
<dbReference type="GO" id="GO:0030639">
    <property type="term" value="P:polyketide biosynthetic process"/>
    <property type="evidence" value="ECO:0007669"/>
    <property type="project" value="EnsemblProtists"/>
</dbReference>
<dbReference type="PROSITE" id="PS52004">
    <property type="entry name" value="KS3_2"/>
    <property type="match status" value="1"/>
</dbReference>
<keyword evidence="6" id="KW-0511">Multifunctional enzyme</keyword>
<dbReference type="Proteomes" id="UP000007797">
    <property type="component" value="Unassembled WGS sequence"/>
</dbReference>
<dbReference type="CDD" id="cd08954">
    <property type="entry name" value="KR_1_FAS_SDR_x"/>
    <property type="match status" value="1"/>
</dbReference>
<dbReference type="SUPFAM" id="SSF52151">
    <property type="entry name" value="FabD/lysophospholipase-like"/>
    <property type="match status" value="1"/>
</dbReference>
<dbReference type="SUPFAM" id="SSF53335">
    <property type="entry name" value="S-adenosyl-L-methionine-dependent methyltransferases"/>
    <property type="match status" value="1"/>
</dbReference>
<dbReference type="InterPro" id="IPR049552">
    <property type="entry name" value="PKS_DH_N"/>
</dbReference>
<feature type="domain" description="Carrier" evidence="8">
    <location>
        <begin position="2495"/>
        <end position="2573"/>
    </location>
</feature>
<dbReference type="PROSITE" id="PS50075">
    <property type="entry name" value="CARRIER"/>
    <property type="match status" value="1"/>
</dbReference>
<dbReference type="Gene3D" id="3.40.50.720">
    <property type="entry name" value="NAD(P)-binding Rossmann-like Domain"/>
    <property type="match status" value="2"/>
</dbReference>
<dbReference type="STRING" id="1054147.F4Q2Z0"/>
<dbReference type="InterPro" id="IPR032821">
    <property type="entry name" value="PKS_assoc"/>
</dbReference>
<dbReference type="Gene3D" id="1.10.1200.10">
    <property type="entry name" value="ACP-like"/>
    <property type="match status" value="1"/>
</dbReference>
<dbReference type="Pfam" id="PF00195">
    <property type="entry name" value="Chal_sti_synt_N"/>
    <property type="match status" value="1"/>
</dbReference>
<dbReference type="InterPro" id="IPR029063">
    <property type="entry name" value="SAM-dependent_MTases_sf"/>
</dbReference>
<dbReference type="GO" id="GO:0007165">
    <property type="term" value="P:signal transduction"/>
    <property type="evidence" value="ECO:0007669"/>
    <property type="project" value="EnsemblProtists"/>
</dbReference>
<dbReference type="Pfam" id="PF16197">
    <property type="entry name" value="KAsynt_C_assoc"/>
    <property type="match status" value="1"/>
</dbReference>
<dbReference type="GO" id="GO:0043327">
    <property type="term" value="P:chemotaxis to cAMP"/>
    <property type="evidence" value="ECO:0007669"/>
    <property type="project" value="EnsemblProtists"/>
</dbReference>
<dbReference type="Gene3D" id="3.40.47.10">
    <property type="match status" value="3"/>
</dbReference>
<dbReference type="SMART" id="SM00826">
    <property type="entry name" value="PKS_DH"/>
    <property type="match status" value="1"/>
</dbReference>
<dbReference type="InterPro" id="IPR011032">
    <property type="entry name" value="GroES-like_sf"/>
</dbReference>
<dbReference type="GO" id="GO:0010628">
    <property type="term" value="P:positive regulation of gene expression"/>
    <property type="evidence" value="ECO:0007669"/>
    <property type="project" value="EnsemblProtists"/>
</dbReference>
<dbReference type="PANTHER" id="PTHR45681">
    <property type="entry name" value="POLYKETIDE SYNTHASE 44-RELATED"/>
    <property type="match status" value="1"/>
</dbReference>
<dbReference type="InterPro" id="IPR018201">
    <property type="entry name" value="Ketoacyl_synth_AS"/>
</dbReference>
<dbReference type="Pfam" id="PF02797">
    <property type="entry name" value="Chal_sti_synt_C"/>
    <property type="match status" value="1"/>
</dbReference>
<dbReference type="InterPro" id="IPR050444">
    <property type="entry name" value="Polyketide_Synthase"/>
</dbReference>
<dbReference type="Pfam" id="PF08240">
    <property type="entry name" value="ADH_N"/>
    <property type="match status" value="1"/>
</dbReference>
<evidence type="ECO:0000259" key="9">
    <source>
        <dbReference type="PROSITE" id="PS52004"/>
    </source>
</evidence>
<evidence type="ECO:0000259" key="8">
    <source>
        <dbReference type="PROSITE" id="PS50075"/>
    </source>
</evidence>
<dbReference type="PROSITE" id="PS00012">
    <property type="entry name" value="PHOSPHOPANTETHEINE"/>
    <property type="match status" value="1"/>
</dbReference>
<dbReference type="RefSeq" id="XP_004356038.1">
    <property type="nucleotide sequence ID" value="XM_004355985.1"/>
</dbReference>
<organism evidence="11 12">
    <name type="scientific">Cavenderia fasciculata</name>
    <name type="common">Slime mold</name>
    <name type="synonym">Dictyostelium fasciculatum</name>
    <dbReference type="NCBI Taxonomy" id="261658"/>
    <lineage>
        <taxon>Eukaryota</taxon>
        <taxon>Amoebozoa</taxon>
        <taxon>Evosea</taxon>
        <taxon>Eumycetozoa</taxon>
        <taxon>Dictyostelia</taxon>
        <taxon>Acytosteliales</taxon>
        <taxon>Cavenderiaceae</taxon>
        <taxon>Cavenderia</taxon>
    </lineage>
</organism>
<dbReference type="Gene3D" id="3.90.180.10">
    <property type="entry name" value="Medium-chain alcohol dehydrogenases, catalytic domain"/>
    <property type="match status" value="1"/>
</dbReference>
<dbReference type="SUPFAM" id="SSF55048">
    <property type="entry name" value="Probable ACP-binding domain of malonyl-CoA ACP transacylase"/>
    <property type="match status" value="1"/>
</dbReference>
<dbReference type="GO" id="GO:0106070">
    <property type="term" value="P:regulation of adenylate cyclase-activating G protein-coupled receptor signaling pathway"/>
    <property type="evidence" value="ECO:0007669"/>
    <property type="project" value="EnsemblProtists"/>
</dbReference>
<dbReference type="InterPro" id="IPR049900">
    <property type="entry name" value="PKS_mFAS_DH"/>
</dbReference>
<dbReference type="CDD" id="cd00833">
    <property type="entry name" value="PKS"/>
    <property type="match status" value="1"/>
</dbReference>
<dbReference type="InterPro" id="IPR001099">
    <property type="entry name" value="Chalcone/stilbene_synt_N"/>
</dbReference>
<dbReference type="InterPro" id="IPR014030">
    <property type="entry name" value="Ketoacyl_synth_N"/>
</dbReference>
<dbReference type="Gene3D" id="3.10.129.110">
    <property type="entry name" value="Polyketide synthase dehydratase"/>
    <property type="match status" value="1"/>
</dbReference>
<dbReference type="Pfam" id="PF23297">
    <property type="entry name" value="ACP_SdgA_C"/>
    <property type="match status" value="1"/>
</dbReference>
<keyword evidence="2" id="KW-0596">Phosphopantetheine</keyword>
<dbReference type="SMART" id="SM00825">
    <property type="entry name" value="PKS_KS"/>
    <property type="match status" value="1"/>
</dbReference>
<dbReference type="Gene3D" id="3.30.70.3290">
    <property type="match status" value="1"/>
</dbReference>
<dbReference type="InterPro" id="IPR036291">
    <property type="entry name" value="NAD(P)-bd_dom_sf"/>
</dbReference>
<dbReference type="KEGG" id="dfa:DFA_08550"/>
<evidence type="ECO:0000256" key="4">
    <source>
        <dbReference type="ARBA" id="ARBA00022679"/>
    </source>
</evidence>
<dbReference type="CDD" id="cd05195">
    <property type="entry name" value="enoyl_red"/>
    <property type="match status" value="1"/>
</dbReference>
<dbReference type="InterPro" id="IPR020807">
    <property type="entry name" value="PKS_DH"/>
</dbReference>
<evidence type="ECO:0000313" key="12">
    <source>
        <dbReference type="Proteomes" id="UP000007797"/>
    </source>
</evidence>
<dbReference type="InterPro" id="IPR009081">
    <property type="entry name" value="PP-bd_ACP"/>
</dbReference>
<dbReference type="InterPro" id="IPR042104">
    <property type="entry name" value="PKS_dehydratase_sf"/>
</dbReference>